<feature type="region of interest" description="Disordered" evidence="5">
    <location>
        <begin position="278"/>
        <end position="342"/>
    </location>
</feature>
<feature type="domain" description="NUC153" evidence="6">
    <location>
        <begin position="740"/>
        <end position="767"/>
    </location>
</feature>
<dbReference type="InterPro" id="IPR056750">
    <property type="entry name" value="RRM_ESF1"/>
</dbReference>
<feature type="compositionally biased region" description="Basic and acidic residues" evidence="5">
    <location>
        <begin position="655"/>
        <end position="676"/>
    </location>
</feature>
<dbReference type="Proteomes" id="UP000193467">
    <property type="component" value="Unassembled WGS sequence"/>
</dbReference>
<evidence type="ECO:0000256" key="1">
    <source>
        <dbReference type="ARBA" id="ARBA00004604"/>
    </source>
</evidence>
<evidence type="ECO:0000256" key="5">
    <source>
        <dbReference type="SAM" id="MobiDB-lite"/>
    </source>
</evidence>
<feature type="compositionally biased region" description="Basic residues" evidence="5">
    <location>
        <begin position="583"/>
        <end position="594"/>
    </location>
</feature>
<dbReference type="OrthoDB" id="431825at2759"/>
<feature type="compositionally biased region" description="Acidic residues" evidence="5">
    <location>
        <begin position="556"/>
        <end position="567"/>
    </location>
</feature>
<sequence length="835" mass="92195">MSNDPRFARLHSDPRFVRPKASKNKIQVDERFKSIFEDADASASGSGKRSRKVDKYGRPLEKEATSNELKRYYRMASPDAAAEEEVEEQGEGAEEDESEEEEGDEDGEEGEAQGKSFVDLARGEGLMESSDEEGAGTDSSDDEGSVTLAPATLRRRRPSRSPSIDLSETEAVFANESDIDQEEESDEEGIDATTRLAVVNMDWDHIRAADLYRVLASSLSATAIPAAKPKPSKTGVTKFDADGNEIDDSYKPASRLTIAKGRLLNLRIYPSSFGAERMEREAREGPPTDVFAAGGLGESDEDDEGTMVMGRKKKSSSRRKRRDEDSDDEITEKDIVREQLEEGGEDYDGEALRRYQLERLRYYYAVATFDSPEAAAHVFSEINGTEFERTANVFDLQYIPDETSFEGDTIHDEATESSIAAAGNTYEGVEFVTDALRHSKVKLTWDADDPHRKSKIQSFLASATDVKGKGKKDMNEADIAAYLASSSDEDEDEGAEEKAPQSKRDKLRSLFGLDGGDATEQSWDGGKASGKGAEGGMQITFAPALSTKKGKKGAFDSDDEEEEEDNREESAIETYKRKEKERRERRKLERKAKRDGKTLPPVGEEGPEFGGEDVGPGGFDDDFFADDGRDPFATLDAGEDSGDEIGVPSKKGKKADKGKMSKAERRRAKEAEEEANKQAQAELALLVDSDKEDDGSKHFDMRTILKAEKNAGKKARKGKKGKKADEEKPVEDNFKIDLKDDRFKSLHEDYDFAIDPTSNRFQKTRNMNLLLDEGRKRRAKNQSTRAPVGAPLSAGAKKERAQANEGESLSKLIESVKRKAGETGGRGKRAKVGEQ</sequence>
<dbReference type="InterPro" id="IPR039754">
    <property type="entry name" value="Esf1"/>
</dbReference>
<keyword evidence="3" id="KW-0175">Coiled coil</keyword>
<feature type="compositionally biased region" description="Acidic residues" evidence="5">
    <location>
        <begin position="129"/>
        <end position="144"/>
    </location>
</feature>
<keyword evidence="9" id="KW-1185">Reference proteome</keyword>
<comment type="subcellular location">
    <subcellularLocation>
        <location evidence="1">Nucleus</location>
        <location evidence="1">Nucleolus</location>
    </subcellularLocation>
</comment>
<feature type="region of interest" description="Disordered" evidence="5">
    <location>
        <begin position="226"/>
        <end position="248"/>
    </location>
</feature>
<name>A0A1Y2EWK2_9BASI</name>
<evidence type="ECO:0000256" key="3">
    <source>
        <dbReference type="ARBA" id="ARBA00023054"/>
    </source>
</evidence>
<gene>
    <name evidence="8" type="ORF">BCR35DRAFT_292753</name>
</gene>
<feature type="region of interest" description="Disordered" evidence="5">
    <location>
        <begin position="1"/>
        <end position="191"/>
    </location>
</feature>
<reference evidence="8 9" key="1">
    <citation type="submission" date="2016-07" db="EMBL/GenBank/DDBJ databases">
        <title>Pervasive Adenine N6-methylation of Active Genes in Fungi.</title>
        <authorList>
            <consortium name="DOE Joint Genome Institute"/>
            <person name="Mondo S.J."/>
            <person name="Dannebaum R.O."/>
            <person name="Kuo R.C."/>
            <person name="Labutti K."/>
            <person name="Haridas S."/>
            <person name="Kuo A."/>
            <person name="Salamov A."/>
            <person name="Ahrendt S.R."/>
            <person name="Lipzen A."/>
            <person name="Sullivan W."/>
            <person name="Andreopoulos W.B."/>
            <person name="Clum A."/>
            <person name="Lindquist E."/>
            <person name="Daum C."/>
            <person name="Ramamoorthy G.K."/>
            <person name="Gryganskyi A."/>
            <person name="Culley D."/>
            <person name="Magnuson J.K."/>
            <person name="James T.Y."/>
            <person name="O'Malley M.A."/>
            <person name="Stajich J.E."/>
            <person name="Spatafora J.W."/>
            <person name="Visel A."/>
            <person name="Grigoriev I.V."/>
        </authorList>
    </citation>
    <scope>NUCLEOTIDE SEQUENCE [LARGE SCALE GENOMIC DNA]</scope>
    <source>
        <strain evidence="8 9">62-1032</strain>
    </source>
</reference>
<protein>
    <submittedName>
        <fullName evidence="8">Uncharacterized protein</fullName>
    </submittedName>
</protein>
<keyword evidence="4" id="KW-0539">Nucleus</keyword>
<accession>A0A1Y2EWK2</accession>
<feature type="compositionally biased region" description="Basic and acidic residues" evidence="5">
    <location>
        <begin position="26"/>
        <end position="36"/>
    </location>
</feature>
<dbReference type="STRING" id="106004.A0A1Y2EWK2"/>
<dbReference type="GO" id="GO:0003723">
    <property type="term" value="F:RNA binding"/>
    <property type="evidence" value="ECO:0007669"/>
    <property type="project" value="TreeGrafter"/>
</dbReference>
<dbReference type="InterPro" id="IPR012580">
    <property type="entry name" value="NUC153"/>
</dbReference>
<feature type="region of interest" description="Disordered" evidence="5">
    <location>
        <begin position="484"/>
        <end position="731"/>
    </location>
</feature>
<evidence type="ECO:0000259" key="6">
    <source>
        <dbReference type="Pfam" id="PF08159"/>
    </source>
</evidence>
<dbReference type="GO" id="GO:0006364">
    <property type="term" value="P:rRNA processing"/>
    <property type="evidence" value="ECO:0007669"/>
    <property type="project" value="InterPro"/>
</dbReference>
<feature type="compositionally biased region" description="Basic and acidic residues" evidence="5">
    <location>
        <begin position="1"/>
        <end position="16"/>
    </location>
</feature>
<evidence type="ECO:0000313" key="9">
    <source>
        <dbReference type="Proteomes" id="UP000193467"/>
    </source>
</evidence>
<feature type="compositionally biased region" description="Low complexity" evidence="5">
    <location>
        <begin position="677"/>
        <end position="686"/>
    </location>
</feature>
<dbReference type="EMBL" id="MCGR01000036">
    <property type="protein sequence ID" value="ORY75982.1"/>
    <property type="molecule type" value="Genomic_DNA"/>
</dbReference>
<feature type="compositionally biased region" description="Basic and acidic residues" evidence="5">
    <location>
        <begin position="694"/>
        <end position="711"/>
    </location>
</feature>
<feature type="compositionally biased region" description="Acidic residues" evidence="5">
    <location>
        <begin position="81"/>
        <end position="111"/>
    </location>
</feature>
<evidence type="ECO:0000259" key="7">
    <source>
        <dbReference type="Pfam" id="PF25121"/>
    </source>
</evidence>
<dbReference type="InParanoid" id="A0A1Y2EWK2"/>
<feature type="compositionally biased region" description="Basic residues" evidence="5">
    <location>
        <begin position="310"/>
        <end position="321"/>
    </location>
</feature>
<evidence type="ECO:0000256" key="2">
    <source>
        <dbReference type="ARBA" id="ARBA00009087"/>
    </source>
</evidence>
<feature type="domain" description="ESF1 RRM" evidence="7">
    <location>
        <begin position="193"/>
        <end position="415"/>
    </location>
</feature>
<feature type="compositionally biased region" description="Basic and acidic residues" evidence="5">
    <location>
        <begin position="568"/>
        <end position="582"/>
    </location>
</feature>
<proteinExistence type="inferred from homology"/>
<feature type="compositionally biased region" description="Acidic residues" evidence="5">
    <location>
        <begin position="177"/>
        <end position="190"/>
    </location>
</feature>
<evidence type="ECO:0000313" key="8">
    <source>
        <dbReference type="EMBL" id="ORY75982.1"/>
    </source>
</evidence>
<feature type="compositionally biased region" description="Basic residues" evidence="5">
    <location>
        <begin position="826"/>
        <end position="835"/>
    </location>
</feature>
<dbReference type="PANTHER" id="PTHR12202:SF0">
    <property type="entry name" value="ESF1 HOMOLOG"/>
    <property type="match status" value="1"/>
</dbReference>
<comment type="caution">
    <text evidence="8">The sequence shown here is derived from an EMBL/GenBank/DDBJ whole genome shotgun (WGS) entry which is preliminary data.</text>
</comment>
<comment type="similarity">
    <text evidence="2">Belongs to the ESF1 family.</text>
</comment>
<organism evidence="8 9">
    <name type="scientific">Leucosporidium creatinivorum</name>
    <dbReference type="NCBI Taxonomy" id="106004"/>
    <lineage>
        <taxon>Eukaryota</taxon>
        <taxon>Fungi</taxon>
        <taxon>Dikarya</taxon>
        <taxon>Basidiomycota</taxon>
        <taxon>Pucciniomycotina</taxon>
        <taxon>Microbotryomycetes</taxon>
        <taxon>Leucosporidiales</taxon>
        <taxon>Leucosporidium</taxon>
    </lineage>
</organism>
<feature type="compositionally biased region" description="Basic and acidic residues" evidence="5">
    <location>
        <begin position="53"/>
        <end position="71"/>
    </location>
</feature>
<feature type="compositionally biased region" description="Basic and acidic residues" evidence="5">
    <location>
        <begin position="496"/>
        <end position="508"/>
    </location>
</feature>
<feature type="region of interest" description="Disordered" evidence="5">
    <location>
        <begin position="771"/>
        <end position="835"/>
    </location>
</feature>
<dbReference type="GO" id="GO:0005730">
    <property type="term" value="C:nucleolus"/>
    <property type="evidence" value="ECO:0007669"/>
    <property type="project" value="UniProtKB-SubCell"/>
</dbReference>
<feature type="compositionally biased region" description="Basic residues" evidence="5">
    <location>
        <begin position="712"/>
        <end position="722"/>
    </location>
</feature>
<dbReference type="Pfam" id="PF08159">
    <property type="entry name" value="NUC153"/>
    <property type="match status" value="1"/>
</dbReference>
<evidence type="ECO:0000256" key="4">
    <source>
        <dbReference type="ARBA" id="ARBA00023242"/>
    </source>
</evidence>
<dbReference type="Pfam" id="PF25121">
    <property type="entry name" value="RRM_ESF1"/>
    <property type="match status" value="1"/>
</dbReference>
<dbReference type="PANTHER" id="PTHR12202">
    <property type="entry name" value="ESF1 HOMOLOG"/>
    <property type="match status" value="1"/>
</dbReference>
<dbReference type="AlphaFoldDB" id="A0A1Y2EWK2"/>
<dbReference type="FunCoup" id="A0A1Y2EWK2">
    <property type="interactions" value="595"/>
</dbReference>